<dbReference type="SUPFAM" id="SSF56935">
    <property type="entry name" value="Porins"/>
    <property type="match status" value="1"/>
</dbReference>
<evidence type="ECO:0000313" key="5">
    <source>
        <dbReference type="EMBL" id="MCO4291917.1"/>
    </source>
</evidence>
<keyword evidence="6" id="KW-1185">Reference proteome</keyword>
<comment type="caution">
    <text evidence="5">The sequence shown here is derived from an EMBL/GenBank/DDBJ whole genome shotgun (WGS) entry which is preliminary data.</text>
</comment>
<gene>
    <name evidence="5" type="ORF">NF867_03465</name>
</gene>
<keyword evidence="3" id="KW-0998">Cell outer membrane</keyword>
<dbReference type="InterPro" id="IPR036942">
    <property type="entry name" value="Beta-barrel_TonB_sf"/>
</dbReference>
<evidence type="ECO:0000256" key="1">
    <source>
        <dbReference type="ARBA" id="ARBA00004442"/>
    </source>
</evidence>
<evidence type="ECO:0000256" key="3">
    <source>
        <dbReference type="ARBA" id="ARBA00023237"/>
    </source>
</evidence>
<reference evidence="5" key="1">
    <citation type="submission" date="2022-06" db="EMBL/GenBank/DDBJ databases">
        <title>Solitalea sp. MAHUQ-68 isolated from rhizospheric soil.</title>
        <authorList>
            <person name="Huq M.A."/>
        </authorList>
    </citation>
    <scope>NUCLEOTIDE SEQUENCE</scope>
    <source>
        <strain evidence="5">MAHUQ-68</strain>
    </source>
</reference>
<dbReference type="Gene3D" id="2.40.170.20">
    <property type="entry name" value="TonB-dependent receptor, beta-barrel domain"/>
    <property type="match status" value="1"/>
</dbReference>
<organism evidence="5 6">
    <name type="scientific">Solitalea agri</name>
    <dbReference type="NCBI Taxonomy" id="2953739"/>
    <lineage>
        <taxon>Bacteria</taxon>
        <taxon>Pseudomonadati</taxon>
        <taxon>Bacteroidota</taxon>
        <taxon>Sphingobacteriia</taxon>
        <taxon>Sphingobacteriales</taxon>
        <taxon>Sphingobacteriaceae</taxon>
        <taxon>Solitalea</taxon>
    </lineage>
</organism>
<keyword evidence="4" id="KW-0732">Signal</keyword>
<dbReference type="GO" id="GO:0009279">
    <property type="term" value="C:cell outer membrane"/>
    <property type="evidence" value="ECO:0007669"/>
    <property type="project" value="UniProtKB-SubCell"/>
</dbReference>
<proteinExistence type="predicted"/>
<accession>A0A9X2EZH7</accession>
<evidence type="ECO:0000256" key="2">
    <source>
        <dbReference type="ARBA" id="ARBA00023136"/>
    </source>
</evidence>
<evidence type="ECO:0000313" key="6">
    <source>
        <dbReference type="Proteomes" id="UP001155182"/>
    </source>
</evidence>
<protein>
    <submittedName>
        <fullName evidence="5">TonB-dependent receptor</fullName>
    </submittedName>
</protein>
<evidence type="ECO:0000256" key="4">
    <source>
        <dbReference type="SAM" id="SignalP"/>
    </source>
</evidence>
<sequence>MKFQHNLYYIVLGTLLFASSNSFAQKKLEEEIDVVRPYKPVLGDAIKIRKNPDFNDENTTKPVLQYTQFDRQFTQNTNTSKVNAQQLPSEGNAILPLFNARLGGGNNSAILGEFFFNSAQSPTEHYGFYYQAYTAKGEIENQNYSRNNVGLFGKFINESFTTTGSLNYKQNNNYYYGYDHSQVSYDKSDVLHKLNNFNGEVELASNIDPVKTLTYAVKLGGYAFSDNYSAKENNVYLNTLLGNDFGNFGGHVALNLDMNNYQDAAKFKNHFFRLNPYVTLSKERLQSKLGLNFVSNFGDNSSFKIYPNIYAEYQAIDKYLSFFGGLNGDLQKNTLKDLSVKNPFLGNDIVLKNSNERLKVFAGLKGTIITGLGFKVQFTSSSIDSLPFFVNKLLPSTGSEVNISERYNVVYSGKKSNMTTLSANLEYAASERLRLGMDILTNSYDLNGVDKPWLTPNYRVTLSGTYQAMKDLSFTADLFNVGKQYALIDPSVNSYQTLSGYTDLNLGMNYRFHKNFGAFANINNILGKKYDLYLNYPSYGFNFIAGISVTF</sequence>
<dbReference type="RefSeq" id="WP_252586152.1">
    <property type="nucleotide sequence ID" value="NZ_JAMWYS010000013.1"/>
</dbReference>
<dbReference type="AlphaFoldDB" id="A0A9X2EZH7"/>
<dbReference type="Proteomes" id="UP001155182">
    <property type="component" value="Unassembled WGS sequence"/>
</dbReference>
<keyword evidence="5" id="KW-0675">Receptor</keyword>
<comment type="subcellular location">
    <subcellularLocation>
        <location evidence="1">Cell outer membrane</location>
    </subcellularLocation>
</comment>
<dbReference type="EMBL" id="JAMWYS010000013">
    <property type="protein sequence ID" value="MCO4291917.1"/>
    <property type="molecule type" value="Genomic_DNA"/>
</dbReference>
<feature type="chain" id="PRO_5040934998" evidence="4">
    <location>
        <begin position="25"/>
        <end position="551"/>
    </location>
</feature>
<name>A0A9X2EZH7_9SPHI</name>
<keyword evidence="2" id="KW-0472">Membrane</keyword>
<feature type="signal peptide" evidence="4">
    <location>
        <begin position="1"/>
        <end position="24"/>
    </location>
</feature>